<accession>A0ABS7NLW7</accession>
<feature type="transmembrane region" description="Helical" evidence="9">
    <location>
        <begin position="104"/>
        <end position="132"/>
    </location>
</feature>
<evidence type="ECO:0000259" key="10">
    <source>
        <dbReference type="Pfam" id="PF04290"/>
    </source>
</evidence>
<comment type="caution">
    <text evidence="11">The sequence shown here is derived from an EMBL/GenBank/DDBJ whole genome shotgun (WGS) entry which is preliminary data.</text>
</comment>
<evidence type="ECO:0000256" key="4">
    <source>
        <dbReference type="ARBA" id="ARBA00022519"/>
    </source>
</evidence>
<reference evidence="11 12" key="1">
    <citation type="submission" date="2021-06" db="EMBL/GenBank/DDBJ databases">
        <title>50 bacteria genomes isolated from Dapeng, Shenzhen, China.</title>
        <authorList>
            <person name="Zheng W."/>
            <person name="Yu S."/>
            <person name="Huang Y."/>
        </authorList>
    </citation>
    <scope>NUCLEOTIDE SEQUENCE [LARGE SCALE GENOMIC DNA]</scope>
    <source>
        <strain evidence="11 12">DP1N14-2</strain>
    </source>
</reference>
<keyword evidence="3" id="KW-1003">Cell membrane</keyword>
<keyword evidence="2 9" id="KW-0813">Transport</keyword>
<dbReference type="EMBL" id="JAHVJA010000021">
    <property type="protein sequence ID" value="MBY6142193.1"/>
    <property type="molecule type" value="Genomic_DNA"/>
</dbReference>
<keyword evidence="7 9" id="KW-0472">Membrane</keyword>
<evidence type="ECO:0000256" key="2">
    <source>
        <dbReference type="ARBA" id="ARBA00022448"/>
    </source>
</evidence>
<dbReference type="InterPro" id="IPR007387">
    <property type="entry name" value="TRAP_DctQ"/>
</dbReference>
<evidence type="ECO:0000256" key="1">
    <source>
        <dbReference type="ARBA" id="ARBA00004429"/>
    </source>
</evidence>
<evidence type="ECO:0000256" key="8">
    <source>
        <dbReference type="ARBA" id="ARBA00038436"/>
    </source>
</evidence>
<sequence length="178" mass="19361">MSAQVQQGPAQAGPLFGRCKTALNHIDTLSKGAVITAMAVMTGLVIIQVVFRYAFSSAIDWSEEVARLAFVWAMFLAIPHGIRHGVHVGIDALVVRFSERAQEALFRLSAVLGAVLMVVIFRVCVDVTLYTWPEMMPTLPLTNAVYYIAVLIAAVHSVLHLLLLAWGGRSTWSGKAAQ</sequence>
<evidence type="ECO:0000256" key="5">
    <source>
        <dbReference type="ARBA" id="ARBA00022692"/>
    </source>
</evidence>
<evidence type="ECO:0000256" key="3">
    <source>
        <dbReference type="ARBA" id="ARBA00022475"/>
    </source>
</evidence>
<dbReference type="Pfam" id="PF04290">
    <property type="entry name" value="DctQ"/>
    <property type="match status" value="1"/>
</dbReference>
<dbReference type="PANTHER" id="PTHR35011">
    <property type="entry name" value="2,3-DIKETO-L-GULONATE TRAP TRANSPORTER SMALL PERMEASE PROTEIN YIAM"/>
    <property type="match status" value="1"/>
</dbReference>
<feature type="transmembrane region" description="Helical" evidence="9">
    <location>
        <begin position="65"/>
        <end position="83"/>
    </location>
</feature>
<comment type="similarity">
    <text evidence="8 9">Belongs to the TRAP transporter small permease family.</text>
</comment>
<name>A0ABS7NLW7_9RHOB</name>
<organism evidence="11 12">
    <name type="scientific">Leisingera daeponensis</name>
    <dbReference type="NCBI Taxonomy" id="405746"/>
    <lineage>
        <taxon>Bacteria</taxon>
        <taxon>Pseudomonadati</taxon>
        <taxon>Pseudomonadota</taxon>
        <taxon>Alphaproteobacteria</taxon>
        <taxon>Rhodobacterales</taxon>
        <taxon>Roseobacteraceae</taxon>
        <taxon>Leisingera</taxon>
    </lineage>
</organism>
<comment type="subcellular location">
    <subcellularLocation>
        <location evidence="1 9">Cell inner membrane</location>
        <topology evidence="1 9">Multi-pass membrane protein</topology>
    </subcellularLocation>
</comment>
<keyword evidence="6 9" id="KW-1133">Transmembrane helix</keyword>
<protein>
    <recommendedName>
        <fullName evidence="9">TRAP transporter small permease protein</fullName>
    </recommendedName>
</protein>
<dbReference type="PANTHER" id="PTHR35011:SF2">
    <property type="entry name" value="2,3-DIKETO-L-GULONATE TRAP TRANSPORTER SMALL PERMEASE PROTEIN YIAM"/>
    <property type="match status" value="1"/>
</dbReference>
<evidence type="ECO:0000256" key="9">
    <source>
        <dbReference type="RuleBase" id="RU369079"/>
    </source>
</evidence>
<keyword evidence="4 9" id="KW-0997">Cell inner membrane</keyword>
<dbReference type="Proteomes" id="UP000766629">
    <property type="component" value="Unassembled WGS sequence"/>
</dbReference>
<keyword evidence="5 9" id="KW-0812">Transmembrane</keyword>
<dbReference type="RefSeq" id="WP_222510111.1">
    <property type="nucleotide sequence ID" value="NZ_JAHVJA010000021.1"/>
</dbReference>
<gene>
    <name evidence="11" type="ORF">KUV26_22420</name>
</gene>
<evidence type="ECO:0000313" key="12">
    <source>
        <dbReference type="Proteomes" id="UP000766629"/>
    </source>
</evidence>
<evidence type="ECO:0000256" key="7">
    <source>
        <dbReference type="ARBA" id="ARBA00023136"/>
    </source>
</evidence>
<keyword evidence="12" id="KW-1185">Reference proteome</keyword>
<evidence type="ECO:0000313" key="11">
    <source>
        <dbReference type="EMBL" id="MBY6142193.1"/>
    </source>
</evidence>
<feature type="transmembrane region" description="Helical" evidence="9">
    <location>
        <begin position="33"/>
        <end position="53"/>
    </location>
</feature>
<feature type="transmembrane region" description="Helical" evidence="9">
    <location>
        <begin position="144"/>
        <end position="166"/>
    </location>
</feature>
<comment type="subunit">
    <text evidence="9">The complex comprises the extracytoplasmic solute receptor protein and the two transmembrane proteins.</text>
</comment>
<comment type="function">
    <text evidence="9">Part of the tripartite ATP-independent periplasmic (TRAP) transport system.</text>
</comment>
<feature type="domain" description="Tripartite ATP-independent periplasmic transporters DctQ component" evidence="10">
    <location>
        <begin position="41"/>
        <end position="166"/>
    </location>
</feature>
<evidence type="ECO:0000256" key="6">
    <source>
        <dbReference type="ARBA" id="ARBA00022989"/>
    </source>
</evidence>
<dbReference type="InterPro" id="IPR055348">
    <property type="entry name" value="DctQ"/>
</dbReference>
<proteinExistence type="inferred from homology"/>